<dbReference type="RefSeq" id="WP_141861764.1">
    <property type="nucleotide sequence ID" value="NZ_BMNV01000004.1"/>
</dbReference>
<evidence type="ECO:0000313" key="2">
    <source>
        <dbReference type="Proteomes" id="UP001652264"/>
    </source>
</evidence>
<gene>
    <name evidence="1" type="ORF">NYQ28_02130</name>
</gene>
<comment type="caution">
    <text evidence="1">The sequence shown here is derived from an EMBL/GenBank/DDBJ whole genome shotgun (WGS) entry which is preliminary data.</text>
</comment>
<sequence length="80" mass="8867">MHIDGTDQLSFGAVGLWHKLHYAYGSRCNSVDVLTVHPDLHAWGPEEDTTDPSGPMDELLALGFIEQEGPDLLLHEEVEL</sequence>
<dbReference type="GeneID" id="95324277"/>
<protein>
    <submittedName>
        <fullName evidence="1">Uncharacterized protein</fullName>
    </submittedName>
</protein>
<dbReference type="EMBL" id="JANVAD010000001">
    <property type="protein sequence ID" value="MCS6521361.1"/>
    <property type="molecule type" value="Genomic_DNA"/>
</dbReference>
<keyword evidence="2" id="KW-1185">Reference proteome</keyword>
<accession>A0ABT2HDL6</accession>
<organism evidence="1 2">
    <name type="scientific">Curtobacterium citreum</name>
    <dbReference type="NCBI Taxonomy" id="2036"/>
    <lineage>
        <taxon>Bacteria</taxon>
        <taxon>Bacillati</taxon>
        <taxon>Actinomycetota</taxon>
        <taxon>Actinomycetes</taxon>
        <taxon>Micrococcales</taxon>
        <taxon>Microbacteriaceae</taxon>
        <taxon>Curtobacterium</taxon>
    </lineage>
</organism>
<dbReference type="Proteomes" id="UP001652264">
    <property type="component" value="Unassembled WGS sequence"/>
</dbReference>
<reference evidence="1 2" key="1">
    <citation type="submission" date="2022-08" db="EMBL/GenBank/DDBJ databases">
        <title>Taxonomy of Curtobacterium flaccumfaciens.</title>
        <authorList>
            <person name="Osdaghi E."/>
            <person name="Taghavi S.M."/>
            <person name="Hamidizade M."/>
            <person name="Abachi H."/>
            <person name="Fazliarab A."/>
            <person name="Baeyen S."/>
            <person name="Portier P."/>
            <person name="Van Vaerenbergh J."/>
            <person name="Jacques M.-A."/>
        </authorList>
    </citation>
    <scope>NUCLEOTIDE SEQUENCE [LARGE SCALE GENOMIC DNA]</scope>
    <source>
        <strain evidence="1 2">LMG8786T</strain>
    </source>
</reference>
<name>A0ABT2HDL6_9MICO</name>
<proteinExistence type="predicted"/>
<evidence type="ECO:0000313" key="1">
    <source>
        <dbReference type="EMBL" id="MCS6521361.1"/>
    </source>
</evidence>